<organism evidence="1 2">
    <name type="scientific">Cardamine amara subsp. amara</name>
    <dbReference type="NCBI Taxonomy" id="228776"/>
    <lineage>
        <taxon>Eukaryota</taxon>
        <taxon>Viridiplantae</taxon>
        <taxon>Streptophyta</taxon>
        <taxon>Embryophyta</taxon>
        <taxon>Tracheophyta</taxon>
        <taxon>Spermatophyta</taxon>
        <taxon>Magnoliopsida</taxon>
        <taxon>eudicotyledons</taxon>
        <taxon>Gunneridae</taxon>
        <taxon>Pentapetalae</taxon>
        <taxon>rosids</taxon>
        <taxon>malvids</taxon>
        <taxon>Brassicales</taxon>
        <taxon>Brassicaceae</taxon>
        <taxon>Cardamineae</taxon>
        <taxon>Cardamine</taxon>
    </lineage>
</organism>
<evidence type="ECO:0000313" key="2">
    <source>
        <dbReference type="Proteomes" id="UP001558713"/>
    </source>
</evidence>
<name>A0ABD1A830_CARAN</name>
<protein>
    <submittedName>
        <fullName evidence="1">Uncharacterized protein</fullName>
    </submittedName>
</protein>
<comment type="caution">
    <text evidence="1">The sequence shown here is derived from an EMBL/GenBank/DDBJ whole genome shotgun (WGS) entry which is preliminary data.</text>
</comment>
<accession>A0ABD1A830</accession>
<evidence type="ECO:0000313" key="1">
    <source>
        <dbReference type="EMBL" id="KAL1202733.1"/>
    </source>
</evidence>
<proteinExistence type="predicted"/>
<dbReference type="PANTHER" id="PTHR10492:SF90">
    <property type="entry name" value="ATP-DEPENDENT DNA HELICASE"/>
    <property type="match status" value="1"/>
</dbReference>
<keyword evidence="2" id="KW-1185">Reference proteome</keyword>
<reference evidence="1 2" key="1">
    <citation type="submission" date="2024-04" db="EMBL/GenBank/DDBJ databases">
        <title>Genome assembly C_amara_ONT_v2.</title>
        <authorList>
            <person name="Yant L."/>
            <person name="Moore C."/>
            <person name="Slenker M."/>
        </authorList>
    </citation>
    <scope>NUCLEOTIDE SEQUENCE [LARGE SCALE GENOMIC DNA]</scope>
    <source>
        <tissue evidence="1">Leaf</tissue>
    </source>
</reference>
<dbReference type="EMBL" id="JBANAX010000570">
    <property type="protein sequence ID" value="KAL1202733.1"/>
    <property type="molecule type" value="Genomic_DNA"/>
</dbReference>
<sequence>MYVDVPKYYVWNAQDKMWQPRKSGNVIGRIVNIHPFGCDLYYLRLLVNIVPGRRSFKELRTVDGVEQTCFKEACQVRGLLEDDMKWHRVMAEGNLWATTSQLRNIFVLLLIYCEVANPFGLWQVSWESMSEDILRKQRREFRFRNMELNNEELEQYTLIEVEKVLRQYERSLGDFKGMPTPDKAVLKDLGNTLLQQEC</sequence>
<gene>
    <name evidence="1" type="ORF">V5N11_031362</name>
</gene>
<dbReference type="PANTHER" id="PTHR10492">
    <property type="match status" value="1"/>
</dbReference>
<dbReference type="AlphaFoldDB" id="A0ABD1A830"/>
<dbReference type="Proteomes" id="UP001558713">
    <property type="component" value="Unassembled WGS sequence"/>
</dbReference>